<dbReference type="InterPro" id="IPR001451">
    <property type="entry name" value="Hexapep"/>
</dbReference>
<comment type="catalytic activity">
    <reaction evidence="15 18">
        <text>alpha-D-glucosamine 1-phosphate + acetyl-CoA = N-acetyl-alpha-D-glucosamine 1-phosphate + CoA + H(+)</text>
        <dbReference type="Rhea" id="RHEA:13725"/>
        <dbReference type="ChEBI" id="CHEBI:15378"/>
        <dbReference type="ChEBI" id="CHEBI:57287"/>
        <dbReference type="ChEBI" id="CHEBI:57288"/>
        <dbReference type="ChEBI" id="CHEBI:57776"/>
        <dbReference type="ChEBI" id="CHEBI:58516"/>
        <dbReference type="EC" id="2.3.1.157"/>
    </reaction>
</comment>
<evidence type="ECO:0000256" key="8">
    <source>
        <dbReference type="ARBA" id="ARBA00022737"/>
    </source>
</evidence>
<dbReference type="NCBIfam" id="TIGR01173">
    <property type="entry name" value="glmU"/>
    <property type="match status" value="1"/>
</dbReference>
<feature type="binding site" evidence="18">
    <location>
        <position position="436"/>
    </location>
    <ligand>
        <name>acetyl-CoA</name>
        <dbReference type="ChEBI" id="CHEBI:57288"/>
    </ligand>
</feature>
<dbReference type="PANTHER" id="PTHR43584:SF3">
    <property type="entry name" value="BIFUNCTIONAL PROTEIN GLMU"/>
    <property type="match status" value="1"/>
</dbReference>
<keyword evidence="5 18" id="KW-0808">Transferase</keyword>
<sequence length="455" mass="50101">MKSAIIMAAGKGTRMHSELPKVMHPVCQKPMLGHILDNLKKIQVDKIVTVVGFGHEQVEAAMRGQCEFVLQSPQLGTGHAVMQAAPVLSQAEGKTLVVNGDCPCIQSATYQGMLDALDQCGMVVLTAVLDDPKQYGRIIRNAEGMIEKIVEFKDCTEEQRKITEINTGIYCFDNQALFKHLEEIRNDNAQQEYYITDLVEIFNRHGLGVKAKIVEDSFEASGVNDKKELAQATRWMQKRINEHWMEEGVTLINPDSTYIGPDVVLGKDVTLYPNVYLEGNTVINDGTTILPQSFLVNAVIGKNCTVDSSRITDSIVHDEVKIGPYAHLRMNCEIDSKNRIGNFVEFKNTKFGFDSRCAHLTYLGDSEIGSKVNIGCGVITVNYDGKNKFHTVVKDGAFIGSNVNLIAPVTVGENAVVAAGSTATQDVPDGDMAIGRVRQENKPGYGLIYKNKEKK</sequence>
<dbReference type="EC" id="2.7.7.23" evidence="18"/>
<dbReference type="PANTHER" id="PTHR43584">
    <property type="entry name" value="NUCLEOTIDYL TRANSFERASE"/>
    <property type="match status" value="1"/>
</dbReference>
<organism evidence="20 21">
    <name type="scientific">Holdemania filiformis</name>
    <dbReference type="NCBI Taxonomy" id="61171"/>
    <lineage>
        <taxon>Bacteria</taxon>
        <taxon>Bacillati</taxon>
        <taxon>Bacillota</taxon>
        <taxon>Erysipelotrichia</taxon>
        <taxon>Erysipelotrichales</taxon>
        <taxon>Erysipelotrichaceae</taxon>
        <taxon>Holdemania</taxon>
    </lineage>
</organism>
<evidence type="ECO:0000313" key="20">
    <source>
        <dbReference type="EMBL" id="RGR73527.1"/>
    </source>
</evidence>
<comment type="similarity">
    <text evidence="3 18">In the N-terminal section; belongs to the N-acetylglucosamine-1-phosphate uridyltransferase family.</text>
</comment>
<keyword evidence="13 18" id="KW-0012">Acyltransferase</keyword>
<dbReference type="CDD" id="cd03353">
    <property type="entry name" value="LbH_GlmU_C"/>
    <property type="match status" value="1"/>
</dbReference>
<comment type="pathway">
    <text evidence="18">Nucleotide-sugar biosynthesis; UDP-N-acetyl-alpha-D-glucosamine biosynthesis; N-acetyl-alpha-D-glucosamine 1-phosphate from alpha-D-glucosamine 6-phosphate (route II): step 2/2.</text>
</comment>
<dbReference type="InterPro" id="IPR050065">
    <property type="entry name" value="GlmU-like"/>
</dbReference>
<comment type="catalytic activity">
    <reaction evidence="16 18">
        <text>N-acetyl-alpha-D-glucosamine 1-phosphate + UTP + H(+) = UDP-N-acetyl-alpha-D-glucosamine + diphosphate</text>
        <dbReference type="Rhea" id="RHEA:13509"/>
        <dbReference type="ChEBI" id="CHEBI:15378"/>
        <dbReference type="ChEBI" id="CHEBI:33019"/>
        <dbReference type="ChEBI" id="CHEBI:46398"/>
        <dbReference type="ChEBI" id="CHEBI:57705"/>
        <dbReference type="ChEBI" id="CHEBI:57776"/>
        <dbReference type="EC" id="2.7.7.23"/>
    </reaction>
</comment>
<dbReference type="GO" id="GO:0005737">
    <property type="term" value="C:cytoplasm"/>
    <property type="evidence" value="ECO:0007669"/>
    <property type="project" value="UniProtKB-SubCell"/>
</dbReference>
<dbReference type="CDD" id="cd02540">
    <property type="entry name" value="GT2_GlmU_N_bac"/>
    <property type="match status" value="1"/>
</dbReference>
<dbReference type="SUPFAM" id="SSF53448">
    <property type="entry name" value="Nucleotide-diphospho-sugar transferases"/>
    <property type="match status" value="1"/>
</dbReference>
<keyword evidence="6 18" id="KW-0548">Nucleotidyltransferase</keyword>
<dbReference type="EC" id="2.3.1.157" evidence="18"/>
<feature type="binding site" evidence="18">
    <location>
        <position position="347"/>
    </location>
    <ligand>
        <name>UDP-N-acetyl-alpha-D-glucosamine</name>
        <dbReference type="ChEBI" id="CHEBI:57705"/>
    </ligand>
</feature>
<dbReference type="InterPro" id="IPR005882">
    <property type="entry name" value="Bifunctional_GlmU"/>
</dbReference>
<evidence type="ECO:0000256" key="16">
    <source>
        <dbReference type="ARBA" id="ARBA00048493"/>
    </source>
</evidence>
<name>A0A412FZB4_9FIRM</name>
<feature type="binding site" evidence="18">
    <location>
        <position position="151"/>
    </location>
    <ligand>
        <name>UDP-N-acetyl-alpha-D-glucosamine</name>
        <dbReference type="ChEBI" id="CHEBI:57705"/>
    </ligand>
</feature>
<evidence type="ECO:0000256" key="7">
    <source>
        <dbReference type="ARBA" id="ARBA00022723"/>
    </source>
</evidence>
<comment type="cofactor">
    <cofactor evidence="18">
        <name>Mg(2+)</name>
        <dbReference type="ChEBI" id="CHEBI:18420"/>
    </cofactor>
    <text evidence="18">Binds 1 Mg(2+) ion per subunit.</text>
</comment>
<evidence type="ECO:0000256" key="9">
    <source>
        <dbReference type="ARBA" id="ARBA00022842"/>
    </source>
</evidence>
<evidence type="ECO:0000259" key="19">
    <source>
        <dbReference type="Pfam" id="PF12804"/>
    </source>
</evidence>
<dbReference type="InterPro" id="IPR011004">
    <property type="entry name" value="Trimer_LpxA-like_sf"/>
</dbReference>
<evidence type="ECO:0000256" key="3">
    <source>
        <dbReference type="ARBA" id="ARBA00007947"/>
    </source>
</evidence>
<proteinExistence type="inferred from homology"/>
<evidence type="ECO:0000256" key="12">
    <source>
        <dbReference type="ARBA" id="ARBA00023268"/>
    </source>
</evidence>
<dbReference type="GeneID" id="83015710"/>
<keyword evidence="9 18" id="KW-0460">Magnesium</keyword>
<feature type="active site" description="Proton acceptor" evidence="18">
    <location>
        <position position="359"/>
    </location>
</feature>
<keyword evidence="4 18" id="KW-0963">Cytoplasm</keyword>
<feature type="binding site" evidence="18">
    <location>
        <position position="136"/>
    </location>
    <ligand>
        <name>UDP-N-acetyl-alpha-D-glucosamine</name>
        <dbReference type="ChEBI" id="CHEBI:57705"/>
    </ligand>
</feature>
<feature type="binding site" evidence="18">
    <location>
        <position position="71"/>
    </location>
    <ligand>
        <name>UDP-N-acetyl-alpha-D-glucosamine</name>
        <dbReference type="ChEBI" id="CHEBI:57705"/>
    </ligand>
</feature>
<comment type="subunit">
    <text evidence="18">Homotrimer.</text>
</comment>
<comment type="pathway">
    <text evidence="18">Nucleotide-sugar biosynthesis; UDP-N-acetyl-alpha-D-glucosamine biosynthesis; UDP-N-acetyl-alpha-D-glucosamine from N-acetyl-alpha-D-glucosamine 1-phosphate: step 1/1.</text>
</comment>
<feature type="binding site" evidence="18">
    <location>
        <position position="362"/>
    </location>
    <ligand>
        <name>UDP-N-acetyl-alpha-D-glucosamine</name>
        <dbReference type="ChEBI" id="CHEBI:57705"/>
    </ligand>
</feature>
<keyword evidence="11 18" id="KW-0573">Peptidoglycan synthesis</keyword>
<feature type="binding site" evidence="18">
    <location>
        <position position="419"/>
    </location>
    <ligand>
        <name>acetyl-CoA</name>
        <dbReference type="ChEBI" id="CHEBI:57288"/>
    </ligand>
</feature>
<keyword evidence="12 18" id="KW-0511">Multifunctional enzyme</keyword>
<keyword evidence="8 18" id="KW-0677">Repeat</keyword>
<feature type="binding site" evidence="18">
    <location>
        <position position="224"/>
    </location>
    <ligand>
        <name>Mg(2+)</name>
        <dbReference type="ChEBI" id="CHEBI:18420"/>
    </ligand>
</feature>
<keyword evidence="21" id="KW-1185">Reference proteome</keyword>
<feature type="region of interest" description="Linker" evidence="18">
    <location>
        <begin position="227"/>
        <end position="247"/>
    </location>
</feature>
<keyword evidence="10 18" id="KW-0133">Cell shape</keyword>
<evidence type="ECO:0000256" key="1">
    <source>
        <dbReference type="ARBA" id="ARBA00004496"/>
    </source>
</evidence>
<dbReference type="Gene3D" id="2.160.10.10">
    <property type="entry name" value="Hexapeptide repeat proteins"/>
    <property type="match status" value="1"/>
</dbReference>
<feature type="binding site" evidence="18">
    <location>
        <begin position="382"/>
        <end position="383"/>
    </location>
    <ligand>
        <name>acetyl-CoA</name>
        <dbReference type="ChEBI" id="CHEBI:57288"/>
    </ligand>
</feature>
<keyword evidence="14 18" id="KW-0961">Cell wall biogenesis/degradation</keyword>
<comment type="pathway">
    <text evidence="18">Bacterial outer membrane biogenesis; LPS lipid A biosynthesis.</text>
</comment>
<protein>
    <recommendedName>
        <fullName evidence="18">Bifunctional protein GlmU</fullName>
    </recommendedName>
    <domain>
        <recommendedName>
            <fullName evidence="18">UDP-N-acetylglucosamine pyrophosphorylase</fullName>
            <ecNumber evidence="18">2.7.7.23</ecNumber>
        </recommendedName>
        <alternativeName>
            <fullName evidence="18">N-acetylglucosamine-1-phosphate uridyltransferase</fullName>
        </alternativeName>
    </domain>
    <domain>
        <recommendedName>
            <fullName evidence="18">Glucosamine-1-phosphate N-acetyltransferase</fullName>
            <ecNumber evidence="18">2.3.1.157</ecNumber>
        </recommendedName>
    </domain>
</protein>
<feature type="binding site" evidence="18">
    <location>
        <begin position="76"/>
        <end position="77"/>
    </location>
    <ligand>
        <name>UDP-N-acetyl-alpha-D-glucosamine</name>
        <dbReference type="ChEBI" id="CHEBI:57705"/>
    </ligand>
</feature>
<dbReference type="GO" id="GO:0008360">
    <property type="term" value="P:regulation of cell shape"/>
    <property type="evidence" value="ECO:0007669"/>
    <property type="project" value="UniProtKB-KW"/>
</dbReference>
<dbReference type="InterPro" id="IPR025877">
    <property type="entry name" value="MobA-like_NTP_Trfase"/>
</dbReference>
<dbReference type="UniPathway" id="UPA00973"/>
<evidence type="ECO:0000256" key="5">
    <source>
        <dbReference type="ARBA" id="ARBA00022679"/>
    </source>
</evidence>
<feature type="region of interest" description="N-acetyltransferase" evidence="18">
    <location>
        <begin position="248"/>
        <end position="455"/>
    </location>
</feature>
<comment type="caution">
    <text evidence="20">The sequence shown here is derived from an EMBL/GenBank/DDBJ whole genome shotgun (WGS) entry which is preliminary data.</text>
</comment>
<dbReference type="GO" id="GO:0071555">
    <property type="term" value="P:cell wall organization"/>
    <property type="evidence" value="ECO:0007669"/>
    <property type="project" value="UniProtKB-KW"/>
</dbReference>
<evidence type="ECO:0000256" key="6">
    <source>
        <dbReference type="ARBA" id="ARBA00022695"/>
    </source>
</evidence>
<comment type="subcellular location">
    <subcellularLocation>
        <location evidence="1 18">Cytoplasm</location>
    </subcellularLocation>
</comment>
<evidence type="ECO:0000256" key="13">
    <source>
        <dbReference type="ARBA" id="ARBA00023315"/>
    </source>
</evidence>
<dbReference type="GO" id="GO:0006048">
    <property type="term" value="P:UDP-N-acetylglucosamine biosynthetic process"/>
    <property type="evidence" value="ECO:0007669"/>
    <property type="project" value="UniProtKB-UniPathway"/>
</dbReference>
<evidence type="ECO:0000256" key="17">
    <source>
        <dbReference type="ARBA" id="ARBA00049628"/>
    </source>
</evidence>
<dbReference type="Pfam" id="PF12804">
    <property type="entry name" value="NTP_transf_3"/>
    <property type="match status" value="1"/>
</dbReference>
<evidence type="ECO:0000256" key="4">
    <source>
        <dbReference type="ARBA" id="ARBA00022490"/>
    </source>
</evidence>
<dbReference type="NCBIfam" id="NF010934">
    <property type="entry name" value="PRK14354.1"/>
    <property type="match status" value="1"/>
</dbReference>
<accession>A0A412FZB4</accession>
<feature type="binding site" evidence="18">
    <location>
        <position position="373"/>
    </location>
    <ligand>
        <name>UDP-N-acetyl-alpha-D-glucosamine</name>
        <dbReference type="ChEBI" id="CHEBI:57705"/>
    </ligand>
</feature>
<dbReference type="Gene3D" id="3.90.550.10">
    <property type="entry name" value="Spore Coat Polysaccharide Biosynthesis Protein SpsA, Chain A"/>
    <property type="match status" value="1"/>
</dbReference>
<reference evidence="20 21" key="1">
    <citation type="submission" date="2018-08" db="EMBL/GenBank/DDBJ databases">
        <title>A genome reference for cultivated species of the human gut microbiota.</title>
        <authorList>
            <person name="Zou Y."/>
            <person name="Xue W."/>
            <person name="Luo G."/>
        </authorList>
    </citation>
    <scope>NUCLEOTIDE SEQUENCE [LARGE SCALE GENOMIC DNA]</scope>
    <source>
        <strain evidence="20 21">AF24-29</strain>
    </source>
</reference>
<keyword evidence="7 18" id="KW-0479">Metal-binding</keyword>
<evidence type="ECO:0000256" key="15">
    <source>
        <dbReference type="ARBA" id="ARBA00048247"/>
    </source>
</evidence>
<comment type="caution">
    <text evidence="18">Lacks conserved residue(s) required for the propagation of feature annotation.</text>
</comment>
<gene>
    <name evidence="18" type="primary">glmU</name>
    <name evidence="20" type="ORF">DWY25_09885</name>
</gene>
<evidence type="ECO:0000256" key="14">
    <source>
        <dbReference type="ARBA" id="ARBA00023316"/>
    </source>
</evidence>
<evidence type="ECO:0000256" key="2">
    <source>
        <dbReference type="ARBA" id="ARBA00007707"/>
    </source>
</evidence>
<feature type="binding site" evidence="18">
    <location>
        <position position="21"/>
    </location>
    <ligand>
        <name>UDP-N-acetyl-alpha-D-glucosamine</name>
        <dbReference type="ChEBI" id="CHEBI:57705"/>
    </ligand>
</feature>
<comment type="similarity">
    <text evidence="2 18">In the C-terminal section; belongs to the transferase hexapeptide repeat family.</text>
</comment>
<feature type="binding site" evidence="18">
    <location>
        <position position="166"/>
    </location>
    <ligand>
        <name>UDP-N-acetyl-alpha-D-glucosamine</name>
        <dbReference type="ChEBI" id="CHEBI:57705"/>
    </ligand>
</feature>
<dbReference type="GO" id="GO:0019134">
    <property type="term" value="F:glucosamine-1-phosphate N-acetyltransferase activity"/>
    <property type="evidence" value="ECO:0007669"/>
    <property type="project" value="UniProtKB-UniRule"/>
</dbReference>
<dbReference type="RefSeq" id="WP_006058060.1">
    <property type="nucleotide sequence ID" value="NZ_CABJCV010000011.1"/>
</dbReference>
<feature type="binding site" evidence="18">
    <location>
        <position position="329"/>
    </location>
    <ligand>
        <name>UDP-N-acetyl-alpha-D-glucosamine</name>
        <dbReference type="ChEBI" id="CHEBI:57705"/>
    </ligand>
</feature>
<evidence type="ECO:0000256" key="11">
    <source>
        <dbReference type="ARBA" id="ARBA00022984"/>
    </source>
</evidence>
<dbReference type="GO" id="GO:0009252">
    <property type="term" value="P:peptidoglycan biosynthetic process"/>
    <property type="evidence" value="ECO:0007669"/>
    <property type="project" value="UniProtKB-UniRule"/>
</dbReference>
<evidence type="ECO:0000256" key="10">
    <source>
        <dbReference type="ARBA" id="ARBA00022960"/>
    </source>
</evidence>
<dbReference type="GO" id="GO:0009245">
    <property type="term" value="P:lipid A biosynthetic process"/>
    <property type="evidence" value="ECO:0007669"/>
    <property type="project" value="UniProtKB-UniRule"/>
</dbReference>
<feature type="binding site" evidence="18">
    <location>
        <position position="101"/>
    </location>
    <ligand>
        <name>Mg(2+)</name>
        <dbReference type="ChEBI" id="CHEBI:18420"/>
    </ligand>
</feature>
<feature type="binding site" evidence="18">
    <location>
        <position position="224"/>
    </location>
    <ligand>
        <name>UDP-N-acetyl-alpha-D-glucosamine</name>
        <dbReference type="ChEBI" id="CHEBI:57705"/>
    </ligand>
</feature>
<dbReference type="EMBL" id="QRUP01000011">
    <property type="protein sequence ID" value="RGR73527.1"/>
    <property type="molecule type" value="Genomic_DNA"/>
</dbReference>
<dbReference type="InterPro" id="IPR038009">
    <property type="entry name" value="GlmU_C_LbH"/>
</dbReference>
<dbReference type="InterPro" id="IPR029044">
    <property type="entry name" value="Nucleotide-diphossugar_trans"/>
</dbReference>
<comment type="function">
    <text evidence="17 18">Catalyzes the last two sequential reactions in the de novo biosynthetic pathway for UDP-N-acetylglucosamine (UDP-GlcNAc). The C-terminal domain catalyzes the transfer of acetyl group from acetyl coenzyme A to glucosamine-1-phosphate (GlcN-1-P) to produce N-acetylglucosamine-1-phosphate (GlcNAc-1-P), which is converted into UDP-GlcNAc by the transfer of uridine 5-monophosphate (from uridine 5-triphosphate), a reaction catalyzed by the N-terminal domain.</text>
</comment>
<dbReference type="Pfam" id="PF00132">
    <property type="entry name" value="Hexapep"/>
    <property type="match status" value="1"/>
</dbReference>
<dbReference type="SUPFAM" id="SSF51161">
    <property type="entry name" value="Trimeric LpxA-like enzymes"/>
    <property type="match status" value="1"/>
</dbReference>
<dbReference type="GO" id="GO:0000902">
    <property type="term" value="P:cell morphogenesis"/>
    <property type="evidence" value="ECO:0007669"/>
    <property type="project" value="UniProtKB-UniRule"/>
</dbReference>
<dbReference type="GO" id="GO:0000287">
    <property type="term" value="F:magnesium ion binding"/>
    <property type="evidence" value="ECO:0007669"/>
    <property type="project" value="UniProtKB-UniRule"/>
</dbReference>
<feature type="region of interest" description="Pyrophosphorylase" evidence="18">
    <location>
        <begin position="1"/>
        <end position="226"/>
    </location>
</feature>
<feature type="domain" description="MobA-like NTP transferase" evidence="19">
    <location>
        <begin position="4"/>
        <end position="127"/>
    </location>
</feature>
<feature type="binding site" evidence="18">
    <location>
        <position position="401"/>
    </location>
    <ligand>
        <name>acetyl-CoA</name>
        <dbReference type="ChEBI" id="CHEBI:57288"/>
    </ligand>
</feature>
<dbReference type="Proteomes" id="UP000284178">
    <property type="component" value="Unassembled WGS sequence"/>
</dbReference>
<dbReference type="GO" id="GO:0003977">
    <property type="term" value="F:UDP-N-acetylglucosamine diphosphorylase activity"/>
    <property type="evidence" value="ECO:0007669"/>
    <property type="project" value="UniProtKB-UniRule"/>
</dbReference>
<dbReference type="UniPathway" id="UPA00113">
    <property type="reaction ID" value="UER00532"/>
</dbReference>
<evidence type="ECO:0000313" key="21">
    <source>
        <dbReference type="Proteomes" id="UP000284178"/>
    </source>
</evidence>
<dbReference type="AlphaFoldDB" id="A0A412FZB4"/>
<evidence type="ECO:0000256" key="18">
    <source>
        <dbReference type="HAMAP-Rule" id="MF_01631"/>
    </source>
</evidence>
<dbReference type="GO" id="GO:0016020">
    <property type="term" value="C:membrane"/>
    <property type="evidence" value="ECO:0007669"/>
    <property type="project" value="GOC"/>
</dbReference>
<dbReference type="HAMAP" id="MF_01631">
    <property type="entry name" value="GlmU"/>
    <property type="match status" value="1"/>
</dbReference>